<accession>A0ABY8M2A6</accession>
<keyword evidence="1" id="KW-0812">Transmembrane</keyword>
<keyword evidence="3" id="KW-1185">Reference proteome</keyword>
<dbReference type="EMBL" id="CP123000">
    <property type="protein sequence ID" value="WGI68687.1"/>
    <property type="molecule type" value="Genomic_DNA"/>
</dbReference>
<proteinExistence type="predicted"/>
<keyword evidence="1" id="KW-1133">Transmembrane helix</keyword>
<sequence>MGLLRFRAIEGGQADMALQRALPAQAVQPGLTMHRLSSWTIFVIIAALIALQVVAMVMRFI</sequence>
<feature type="transmembrane region" description="Helical" evidence="1">
    <location>
        <begin position="39"/>
        <end position="58"/>
    </location>
</feature>
<evidence type="ECO:0000313" key="2">
    <source>
        <dbReference type="EMBL" id="WGI68687.1"/>
    </source>
</evidence>
<protein>
    <recommendedName>
        <fullName evidence="4">Transmembrane protein</fullName>
    </recommendedName>
</protein>
<evidence type="ECO:0000256" key="1">
    <source>
        <dbReference type="SAM" id="Phobius"/>
    </source>
</evidence>
<evidence type="ECO:0000313" key="3">
    <source>
        <dbReference type="Proteomes" id="UP001227095"/>
    </source>
</evidence>
<dbReference type="RefSeq" id="WP_227701847.1">
    <property type="nucleotide sequence ID" value="NZ_CP123000.1"/>
</dbReference>
<reference evidence="2 3" key="1">
    <citation type="submission" date="2023-04" db="EMBL/GenBank/DDBJ databases">
        <title>Neorhizobium petrolearium OS53, complete genome.</title>
        <authorList>
            <person name="Yu T."/>
        </authorList>
    </citation>
    <scope>NUCLEOTIDE SEQUENCE [LARGE SCALE GENOMIC DNA]</scope>
    <source>
        <strain evidence="2 3">OS53</strain>
    </source>
</reference>
<keyword evidence="1" id="KW-0472">Membrane</keyword>
<organism evidence="2 3">
    <name type="scientific">Neorhizobium petrolearium</name>
    <dbReference type="NCBI Taxonomy" id="515361"/>
    <lineage>
        <taxon>Bacteria</taxon>
        <taxon>Pseudomonadati</taxon>
        <taxon>Pseudomonadota</taxon>
        <taxon>Alphaproteobacteria</taxon>
        <taxon>Hyphomicrobiales</taxon>
        <taxon>Rhizobiaceae</taxon>
        <taxon>Rhizobium/Agrobacterium group</taxon>
        <taxon>Neorhizobium</taxon>
    </lineage>
</organism>
<dbReference type="Proteomes" id="UP001227095">
    <property type="component" value="Chromosome"/>
</dbReference>
<gene>
    <name evidence="2" type="ORF">QEO92_00875</name>
</gene>
<name>A0ABY8M2A6_9HYPH</name>
<evidence type="ECO:0008006" key="4">
    <source>
        <dbReference type="Google" id="ProtNLM"/>
    </source>
</evidence>